<reference evidence="2 3" key="1">
    <citation type="journal article" date="2019" name="Int. J. Syst. Evol. Microbiol.">
        <title>The Global Catalogue of Microorganisms (GCM) 10K type strain sequencing project: providing services to taxonomists for standard genome sequencing and annotation.</title>
        <authorList>
            <consortium name="The Broad Institute Genomics Platform"/>
            <consortium name="The Broad Institute Genome Sequencing Center for Infectious Disease"/>
            <person name="Wu L."/>
            <person name="Ma J."/>
        </authorList>
    </citation>
    <scope>NUCLEOTIDE SEQUENCE [LARGE SCALE GENOMIC DNA]</scope>
    <source>
        <strain evidence="2 3">JCM 13319</strain>
    </source>
</reference>
<evidence type="ECO:0000256" key="1">
    <source>
        <dbReference type="SAM" id="MobiDB-lite"/>
    </source>
</evidence>
<dbReference type="Proteomes" id="UP001501791">
    <property type="component" value="Unassembled WGS sequence"/>
</dbReference>
<organism evidence="2 3">
    <name type="scientific">Brevibacterium picturae</name>
    <dbReference type="NCBI Taxonomy" id="260553"/>
    <lineage>
        <taxon>Bacteria</taxon>
        <taxon>Bacillati</taxon>
        <taxon>Actinomycetota</taxon>
        <taxon>Actinomycetes</taxon>
        <taxon>Micrococcales</taxon>
        <taxon>Brevibacteriaceae</taxon>
        <taxon>Brevibacterium</taxon>
    </lineage>
</organism>
<protein>
    <submittedName>
        <fullName evidence="2">Uncharacterized protein</fullName>
    </submittedName>
</protein>
<dbReference type="EMBL" id="BAAALY010000012">
    <property type="protein sequence ID" value="GAA1551551.1"/>
    <property type="molecule type" value="Genomic_DNA"/>
</dbReference>
<sequence>MIGFKCACGYAVEAEGDPSEIFECIDEHEEVCPVNEEVSPGDPTKNQSEADSEQSNTHKGVEMSDNQTTHDSTVDRAEVDRLRSVRAIIIESRDKLSERYRERLNENTEALAPVEHEDRDNDLKKRHEQLRSQSKLINTYDQKIARARRHRDFAILKAAGWEETESFSDPEVVELEGPSAFDDSMLAAGYFAWTPEDGSVVMIDTSETSDSLTIEKAHQFAYRLLTLTAVTQRALEPTIFCTDKLDRDVWETVEPMQSVFPDDSVTYRRTRQLPYDARVEIAIDPREGSHTLGSVEVTGLDDLPGIDALEEVALDLLDFVDACRDSRTAG</sequence>
<proteinExistence type="predicted"/>
<comment type="caution">
    <text evidence="2">The sequence shown here is derived from an EMBL/GenBank/DDBJ whole genome shotgun (WGS) entry which is preliminary data.</text>
</comment>
<evidence type="ECO:0000313" key="2">
    <source>
        <dbReference type="EMBL" id="GAA1551551.1"/>
    </source>
</evidence>
<name>A0ABN2C3N6_9MICO</name>
<feature type="region of interest" description="Disordered" evidence="1">
    <location>
        <begin position="35"/>
        <end position="74"/>
    </location>
</feature>
<feature type="compositionally biased region" description="Polar residues" evidence="1">
    <location>
        <begin position="44"/>
        <end position="71"/>
    </location>
</feature>
<keyword evidence="3" id="KW-1185">Reference proteome</keyword>
<gene>
    <name evidence="2" type="ORF">GCM10009691_27620</name>
</gene>
<evidence type="ECO:0000313" key="3">
    <source>
        <dbReference type="Proteomes" id="UP001501791"/>
    </source>
</evidence>
<accession>A0ABN2C3N6</accession>